<keyword evidence="1" id="KW-0472">Membrane</keyword>
<feature type="transmembrane region" description="Helical" evidence="1">
    <location>
        <begin position="148"/>
        <end position="165"/>
    </location>
</feature>
<dbReference type="RefSeq" id="WP_056955162.1">
    <property type="nucleotide sequence ID" value="NZ_AZDY01000042.1"/>
</dbReference>
<feature type="transmembrane region" description="Helical" evidence="1">
    <location>
        <begin position="30"/>
        <end position="54"/>
    </location>
</feature>
<evidence type="ECO:0000313" key="3">
    <source>
        <dbReference type="Proteomes" id="UP000051515"/>
    </source>
</evidence>
<gene>
    <name evidence="2" type="ORF">FC78_GL000737</name>
</gene>
<comment type="caution">
    <text evidence="2">The sequence shown here is derived from an EMBL/GenBank/DDBJ whole genome shotgun (WGS) entry which is preliminary data.</text>
</comment>
<evidence type="ECO:0008006" key="4">
    <source>
        <dbReference type="Google" id="ProtNLM"/>
    </source>
</evidence>
<dbReference type="InterPro" id="IPR021697">
    <property type="entry name" value="DUF3278"/>
</dbReference>
<sequence>MNKFDRFVIKWFLGSTTVIDERTKNELGMAAIRAAFAFFVFEMLFALGSTIYLINADVKNYENTLYVTMLIQIIMTFAILIGFISIPLAKKKLGNKEISPGKKKKTMKTIKNYWIKMAPMEFLIYWLVSVALNTNRNSFFNNLFDPRRITDALIFTVIFSIFMYLKERRSIHVVKDDK</sequence>
<feature type="transmembrane region" description="Helical" evidence="1">
    <location>
        <begin position="110"/>
        <end position="128"/>
    </location>
</feature>
<dbReference type="AlphaFoldDB" id="A0A0R1KKV8"/>
<proteinExistence type="predicted"/>
<keyword evidence="3" id="KW-1185">Reference proteome</keyword>
<organism evidence="2 3">
    <name type="scientific">Companilactobacillus bobalius DSM 19674</name>
    <dbReference type="NCBI Taxonomy" id="1423788"/>
    <lineage>
        <taxon>Bacteria</taxon>
        <taxon>Bacillati</taxon>
        <taxon>Bacillota</taxon>
        <taxon>Bacilli</taxon>
        <taxon>Lactobacillales</taxon>
        <taxon>Lactobacillaceae</taxon>
        <taxon>Companilactobacillus</taxon>
        <taxon>Companilactobacillus bobalius</taxon>
    </lineage>
</organism>
<protein>
    <recommendedName>
        <fullName evidence="4">DUF3278 domain-containing protein</fullName>
    </recommendedName>
</protein>
<dbReference type="PATRIC" id="fig|1423788.3.peg.751"/>
<keyword evidence="1" id="KW-0812">Transmembrane</keyword>
<evidence type="ECO:0000256" key="1">
    <source>
        <dbReference type="SAM" id="Phobius"/>
    </source>
</evidence>
<dbReference type="OrthoDB" id="2323554at2"/>
<dbReference type="EMBL" id="AZDY01000042">
    <property type="protein sequence ID" value="KRK81684.1"/>
    <property type="molecule type" value="Genomic_DNA"/>
</dbReference>
<accession>A0A0R1KKV8</accession>
<dbReference type="Pfam" id="PF11683">
    <property type="entry name" value="DUF3278"/>
    <property type="match status" value="1"/>
</dbReference>
<dbReference type="Proteomes" id="UP000051515">
    <property type="component" value="Unassembled WGS sequence"/>
</dbReference>
<reference evidence="2 3" key="1">
    <citation type="journal article" date="2015" name="Genome Announc.">
        <title>Expanding the biotechnology potential of lactobacilli through comparative genomics of 213 strains and associated genera.</title>
        <authorList>
            <person name="Sun Z."/>
            <person name="Harris H.M."/>
            <person name="McCann A."/>
            <person name="Guo C."/>
            <person name="Argimon S."/>
            <person name="Zhang W."/>
            <person name="Yang X."/>
            <person name="Jeffery I.B."/>
            <person name="Cooney J.C."/>
            <person name="Kagawa T.F."/>
            <person name="Liu W."/>
            <person name="Song Y."/>
            <person name="Salvetti E."/>
            <person name="Wrobel A."/>
            <person name="Rasinkangas P."/>
            <person name="Parkhill J."/>
            <person name="Rea M.C."/>
            <person name="O'Sullivan O."/>
            <person name="Ritari J."/>
            <person name="Douillard F.P."/>
            <person name="Paul Ross R."/>
            <person name="Yang R."/>
            <person name="Briner A.E."/>
            <person name="Felis G.E."/>
            <person name="de Vos W.M."/>
            <person name="Barrangou R."/>
            <person name="Klaenhammer T.R."/>
            <person name="Caufield P.W."/>
            <person name="Cui Y."/>
            <person name="Zhang H."/>
            <person name="O'Toole P.W."/>
        </authorList>
    </citation>
    <scope>NUCLEOTIDE SEQUENCE [LARGE SCALE GENOMIC DNA]</scope>
    <source>
        <strain evidence="2 3">DSM 19674</strain>
    </source>
</reference>
<feature type="transmembrane region" description="Helical" evidence="1">
    <location>
        <begin position="66"/>
        <end position="89"/>
    </location>
</feature>
<dbReference type="STRING" id="1423788.FC78_GL000737"/>
<keyword evidence="1" id="KW-1133">Transmembrane helix</keyword>
<evidence type="ECO:0000313" key="2">
    <source>
        <dbReference type="EMBL" id="KRK81684.1"/>
    </source>
</evidence>
<name>A0A0R1KKV8_9LACO</name>